<dbReference type="EMBL" id="JANPWB010000005">
    <property type="protein sequence ID" value="KAJ1186016.1"/>
    <property type="molecule type" value="Genomic_DNA"/>
</dbReference>
<organism evidence="2 3">
    <name type="scientific">Pleurodeles waltl</name>
    <name type="common">Iberian ribbed newt</name>
    <dbReference type="NCBI Taxonomy" id="8319"/>
    <lineage>
        <taxon>Eukaryota</taxon>
        <taxon>Metazoa</taxon>
        <taxon>Chordata</taxon>
        <taxon>Craniata</taxon>
        <taxon>Vertebrata</taxon>
        <taxon>Euteleostomi</taxon>
        <taxon>Amphibia</taxon>
        <taxon>Batrachia</taxon>
        <taxon>Caudata</taxon>
        <taxon>Salamandroidea</taxon>
        <taxon>Salamandridae</taxon>
        <taxon>Pleurodelinae</taxon>
        <taxon>Pleurodeles</taxon>
    </lineage>
</organism>
<keyword evidence="3" id="KW-1185">Reference proteome</keyword>
<evidence type="ECO:0000313" key="3">
    <source>
        <dbReference type="Proteomes" id="UP001066276"/>
    </source>
</evidence>
<dbReference type="Proteomes" id="UP001066276">
    <property type="component" value="Chromosome 3_1"/>
</dbReference>
<evidence type="ECO:0000313" key="2">
    <source>
        <dbReference type="EMBL" id="KAJ1186016.1"/>
    </source>
</evidence>
<dbReference type="AlphaFoldDB" id="A0AAV7UBK6"/>
<name>A0AAV7UBK6_PLEWA</name>
<feature type="region of interest" description="Disordered" evidence="1">
    <location>
        <begin position="1"/>
        <end position="27"/>
    </location>
</feature>
<evidence type="ECO:0000256" key="1">
    <source>
        <dbReference type="SAM" id="MobiDB-lite"/>
    </source>
</evidence>
<gene>
    <name evidence="2" type="ORF">NDU88_002801</name>
</gene>
<reference evidence="2" key="1">
    <citation type="journal article" date="2022" name="bioRxiv">
        <title>Sequencing and chromosome-scale assembly of the giantPleurodeles waltlgenome.</title>
        <authorList>
            <person name="Brown T."/>
            <person name="Elewa A."/>
            <person name="Iarovenko S."/>
            <person name="Subramanian E."/>
            <person name="Araus A.J."/>
            <person name="Petzold A."/>
            <person name="Susuki M."/>
            <person name="Suzuki K.-i.T."/>
            <person name="Hayashi T."/>
            <person name="Toyoda A."/>
            <person name="Oliveira C."/>
            <person name="Osipova E."/>
            <person name="Leigh N.D."/>
            <person name="Simon A."/>
            <person name="Yun M.H."/>
        </authorList>
    </citation>
    <scope>NUCLEOTIDE SEQUENCE</scope>
    <source>
        <strain evidence="2">20211129_DDA</strain>
        <tissue evidence="2">Liver</tissue>
    </source>
</reference>
<protein>
    <submittedName>
        <fullName evidence="2">Uncharacterized protein</fullName>
    </submittedName>
</protein>
<proteinExistence type="predicted"/>
<comment type="caution">
    <text evidence="2">The sequence shown here is derived from an EMBL/GenBank/DDBJ whole genome shotgun (WGS) entry which is preliminary data.</text>
</comment>
<accession>A0AAV7UBK6</accession>
<sequence length="295" mass="30802">MGSRGAAPFLQPAYPEGPRPGSPLDQGGFPCQFGFRGSCRAPTGQWGGNALSPACRTLRGPGLGVHRAKRGLPCQFGLRGHSGPQVGSPCPGLCPLDHQVARHPGQCLGRTPMHGCAQRAPPGPCRALGRAVTSSSLPHPQGPRPGSPLGPVRLPLPVWVQGHRPVPTGYWGEYSLSPACRTLRGPDLGVHRARGGFPCQFGFRSPSRAPTGPWGGHSLPPACRTLRGPDLGVHWAWGGFPYQFGFRGPSQAPTGPWGGCSLPPACRTLRGPGLGVHWAKQGFPCQCGLRGPGGP</sequence>